<keyword evidence="1" id="KW-0378">Hydrolase</keyword>
<dbReference type="AlphaFoldDB" id="X1TLJ2"/>
<protein>
    <recommendedName>
        <fullName evidence="2">Amidohydrolase-related domain-containing protein</fullName>
    </recommendedName>
</protein>
<comment type="caution">
    <text evidence="3">The sequence shown here is derived from an EMBL/GenBank/DDBJ whole genome shotgun (WGS) entry which is preliminary data.</text>
</comment>
<feature type="domain" description="Amidohydrolase-related" evidence="2">
    <location>
        <begin position="37"/>
        <end position="102"/>
    </location>
</feature>
<organism evidence="3">
    <name type="scientific">marine sediment metagenome</name>
    <dbReference type="NCBI Taxonomy" id="412755"/>
    <lineage>
        <taxon>unclassified sequences</taxon>
        <taxon>metagenomes</taxon>
        <taxon>ecological metagenomes</taxon>
    </lineage>
</organism>
<name>X1TLJ2_9ZZZZ</name>
<dbReference type="PANTHER" id="PTHR11113:SF14">
    <property type="entry name" value="N-ACETYLGLUCOSAMINE-6-PHOSPHATE DEACETYLASE"/>
    <property type="match status" value="1"/>
</dbReference>
<dbReference type="Pfam" id="PF01979">
    <property type="entry name" value="Amidohydro_1"/>
    <property type="match status" value="1"/>
</dbReference>
<evidence type="ECO:0000313" key="3">
    <source>
        <dbReference type="EMBL" id="GAI92231.1"/>
    </source>
</evidence>
<dbReference type="InterPro" id="IPR011059">
    <property type="entry name" value="Metal-dep_hydrolase_composite"/>
</dbReference>
<evidence type="ECO:0000256" key="1">
    <source>
        <dbReference type="ARBA" id="ARBA00022801"/>
    </source>
</evidence>
<evidence type="ECO:0000259" key="2">
    <source>
        <dbReference type="Pfam" id="PF01979"/>
    </source>
</evidence>
<dbReference type="InterPro" id="IPR032466">
    <property type="entry name" value="Metal_Hydrolase"/>
</dbReference>
<dbReference type="SUPFAM" id="SSF51556">
    <property type="entry name" value="Metallo-dependent hydrolases"/>
    <property type="match status" value="1"/>
</dbReference>
<dbReference type="SUPFAM" id="SSF51338">
    <property type="entry name" value="Composite domain of metallo-dependent hydrolases"/>
    <property type="match status" value="1"/>
</dbReference>
<accession>X1TLJ2</accession>
<sequence length="106" mass="11597">HGLPDGVYVYNGVKYESKNGTSRYFDGTLIGTSLGLIQLLLRLMEFTNCSLDYAIKTVTENPARALGIDDRKGTIAVGKDADLVILDHDYSIWSTIAGGKVVFKKI</sequence>
<dbReference type="EMBL" id="BARW01021809">
    <property type="protein sequence ID" value="GAI92231.1"/>
    <property type="molecule type" value="Genomic_DNA"/>
</dbReference>
<dbReference type="Gene3D" id="2.30.40.10">
    <property type="entry name" value="Urease, subunit C, domain 1"/>
    <property type="match status" value="1"/>
</dbReference>
<dbReference type="InterPro" id="IPR006680">
    <property type="entry name" value="Amidohydro-rel"/>
</dbReference>
<proteinExistence type="predicted"/>
<dbReference type="PANTHER" id="PTHR11113">
    <property type="entry name" value="N-ACETYLGLUCOSAMINE-6-PHOSPHATE DEACETYLASE"/>
    <property type="match status" value="1"/>
</dbReference>
<dbReference type="GO" id="GO:0008448">
    <property type="term" value="F:N-acetylglucosamine-6-phosphate deacetylase activity"/>
    <property type="evidence" value="ECO:0007669"/>
    <property type="project" value="TreeGrafter"/>
</dbReference>
<dbReference type="GO" id="GO:0006046">
    <property type="term" value="P:N-acetylglucosamine catabolic process"/>
    <property type="evidence" value="ECO:0007669"/>
    <property type="project" value="TreeGrafter"/>
</dbReference>
<gene>
    <name evidence="3" type="ORF">S12H4_36566</name>
</gene>
<feature type="non-terminal residue" evidence="3">
    <location>
        <position position="1"/>
    </location>
</feature>
<reference evidence="3" key="1">
    <citation type="journal article" date="2014" name="Front. Microbiol.">
        <title>High frequency of phylogenetically diverse reductive dehalogenase-homologous genes in deep subseafloor sedimentary metagenomes.</title>
        <authorList>
            <person name="Kawai M."/>
            <person name="Futagami T."/>
            <person name="Toyoda A."/>
            <person name="Takaki Y."/>
            <person name="Nishi S."/>
            <person name="Hori S."/>
            <person name="Arai W."/>
            <person name="Tsubouchi T."/>
            <person name="Morono Y."/>
            <person name="Uchiyama I."/>
            <person name="Ito T."/>
            <person name="Fujiyama A."/>
            <person name="Inagaki F."/>
            <person name="Takami H."/>
        </authorList>
    </citation>
    <scope>NUCLEOTIDE SEQUENCE</scope>
    <source>
        <strain evidence="3">Expedition CK06-06</strain>
    </source>
</reference>